<name>A0A0A3AM72_9PAST</name>
<proteinExistence type="inferred from homology"/>
<gene>
    <name evidence="3" type="ORF">OA57_06235</name>
</gene>
<dbReference type="Pfam" id="PF01722">
    <property type="entry name" value="BolA"/>
    <property type="match status" value="1"/>
</dbReference>
<keyword evidence="4" id="KW-1185">Reference proteome</keyword>
<dbReference type="Gene3D" id="3.30.300.90">
    <property type="entry name" value="BolA-like"/>
    <property type="match status" value="1"/>
</dbReference>
<evidence type="ECO:0000256" key="2">
    <source>
        <dbReference type="RuleBase" id="RU003860"/>
    </source>
</evidence>
<dbReference type="PIRSF" id="PIRSF003113">
    <property type="entry name" value="BolA"/>
    <property type="match status" value="1"/>
</dbReference>
<accession>A0A0A3AM72</accession>
<dbReference type="SUPFAM" id="SSF82657">
    <property type="entry name" value="BolA-like"/>
    <property type="match status" value="1"/>
</dbReference>
<organism evidence="3 4">
    <name type="scientific">Chelonobacter oris</name>
    <dbReference type="NCBI Taxonomy" id="505317"/>
    <lineage>
        <taxon>Bacteria</taxon>
        <taxon>Pseudomonadati</taxon>
        <taxon>Pseudomonadota</taxon>
        <taxon>Gammaproteobacteria</taxon>
        <taxon>Pasteurellales</taxon>
        <taxon>Pasteurellaceae</taxon>
        <taxon>Chelonobacter</taxon>
    </lineage>
</organism>
<dbReference type="EMBL" id="JSUM01000010">
    <property type="protein sequence ID" value="KGQ70441.1"/>
    <property type="molecule type" value="Genomic_DNA"/>
</dbReference>
<dbReference type="AlphaFoldDB" id="A0A0A3AM72"/>
<dbReference type="PANTHER" id="PTHR46229:SF2">
    <property type="entry name" value="BOLA-LIKE PROTEIN 1"/>
    <property type="match status" value="1"/>
</dbReference>
<reference evidence="3 4" key="1">
    <citation type="submission" date="2014-11" db="EMBL/GenBank/DDBJ databases">
        <title>Draft genome sequence of Chelonobacter oris 1662T, associated with respiratory disease in Hermann's Tortoises.</title>
        <authorList>
            <person name="Kudirkiene E."/>
            <person name="Hansen M.J."/>
            <person name="Bojesen A.M."/>
        </authorList>
    </citation>
    <scope>NUCLEOTIDE SEQUENCE [LARGE SCALE GENOMIC DNA]</scope>
    <source>
        <strain evidence="3 4">1662</strain>
    </source>
</reference>
<dbReference type="PANTHER" id="PTHR46229">
    <property type="entry name" value="BOLA TRANSCRIPTION REGULATOR"/>
    <property type="match status" value="1"/>
</dbReference>
<dbReference type="InterPro" id="IPR036065">
    <property type="entry name" value="BolA-like_sf"/>
</dbReference>
<dbReference type="OrthoDB" id="9801469at2"/>
<evidence type="ECO:0000313" key="3">
    <source>
        <dbReference type="EMBL" id="KGQ70441.1"/>
    </source>
</evidence>
<comment type="similarity">
    <text evidence="1 2">Belongs to the BolA/IbaG family.</text>
</comment>
<evidence type="ECO:0000256" key="1">
    <source>
        <dbReference type="ARBA" id="ARBA00005578"/>
    </source>
</evidence>
<sequence>MDQQQISALLQQALQPSYIEVLNESHMHSSGKGANSHFKVIIVAEAFNALRAVARHQKVYQILQQGFEQGIHALAIHAYTEQEWAKKQRQVITSPNCMGHGD</sequence>
<dbReference type="Proteomes" id="UP000030380">
    <property type="component" value="Unassembled WGS sequence"/>
</dbReference>
<protein>
    <submittedName>
        <fullName evidence="3">BolA</fullName>
    </submittedName>
</protein>
<evidence type="ECO:0000313" key="4">
    <source>
        <dbReference type="Proteomes" id="UP000030380"/>
    </source>
</evidence>
<dbReference type="STRING" id="505317.OA57_06235"/>
<dbReference type="InterPro" id="IPR002634">
    <property type="entry name" value="BolA"/>
</dbReference>
<comment type="caution">
    <text evidence="3">The sequence shown here is derived from an EMBL/GenBank/DDBJ whole genome shotgun (WGS) entry which is preliminary data.</text>
</comment>
<dbReference type="InterPro" id="IPR050961">
    <property type="entry name" value="BolA/IbaG_stress_morph_reg"/>
</dbReference>
<dbReference type="RefSeq" id="WP_034614994.1">
    <property type="nucleotide sequence ID" value="NZ_JSUM01000010.1"/>
</dbReference>